<feature type="domain" description="BZIP" evidence="2">
    <location>
        <begin position="149"/>
        <end position="163"/>
    </location>
</feature>
<dbReference type="PANTHER" id="PTHR38116">
    <property type="entry name" value="CHROMOSOME 7, WHOLE GENOME SHOTGUN SEQUENCE"/>
    <property type="match status" value="1"/>
</dbReference>
<protein>
    <submittedName>
        <fullName evidence="3">BZIP transcription factor</fullName>
    </submittedName>
</protein>
<dbReference type="OrthoDB" id="2245989at2759"/>
<sequence length="698" mass="74359">MASSARGGKKGLETRTLIGIGAEDRVNVLTPIYLNSSTSVSAGLNKRSQRASGRHSKSTASAKCSQPISITAPPIPFFPSTFEANSMNQNHSIDTRGSSVHPELDMDDGDEPLSPVPSAADDHLGDGSGGKAAGKSGRKKSAPGSQAARRDQNRIAQREFRLRKQQRIRDLEARVEILSEGQDEAYAQLRDVIRDLMDENTALRGLLRDLAGFIGEGIGGTLKPRTGWDPVKFREFCDRGETDTAYEGWLARKRGRGSVPQGAGVAGSEHADDEHDDPSGSRKRRRGTRKDSELDRPFGPSPVGASDIGSSDPVPSDISLPRPHLDGLDIDWSTTGLAIPQSNPNARSRKDLERPPSTSSAATNSTPFPDSFSSSFPGSNTSFPGQSQTATRHSPATTQGGPGGVNPSPGGGSMSSFPAISPQMSSTRTRLRHSIDTTPGADILPPLPSISTLGPPPLDVGSGGLSVGIGVGVNIGGSGQPGSLFQHPAPAYGAPPQISGSYGPTTSVGSGRPMSSGGPQQSVYYTIHPGGASGAAGTESQTLNPPPPVADDFGEADPQLREAGALIKYHIDNYRRSDNYHLPPSLRPTLTQRTVQHNGVIDGLIFPAMRDRAILLSGRFDLAECFADLMRAVIIHGDDVLAHGNWEISINWMKRYHFLVDETILSDSINPWRRKRGERELTMQDIQPSTSEYSESNK</sequence>
<dbReference type="CDD" id="cd14688">
    <property type="entry name" value="bZIP_YAP"/>
    <property type="match status" value="1"/>
</dbReference>
<feature type="region of interest" description="Disordered" evidence="1">
    <location>
        <begin position="39"/>
        <end position="70"/>
    </location>
</feature>
<feature type="compositionally biased region" description="Basic and acidic residues" evidence="1">
    <location>
        <begin position="269"/>
        <end position="280"/>
    </location>
</feature>
<feature type="compositionally biased region" description="Polar residues" evidence="1">
    <location>
        <begin position="334"/>
        <end position="346"/>
    </location>
</feature>
<evidence type="ECO:0000259" key="2">
    <source>
        <dbReference type="PROSITE" id="PS00036"/>
    </source>
</evidence>
<evidence type="ECO:0000313" key="3">
    <source>
        <dbReference type="EMBL" id="EUC66704.1"/>
    </source>
</evidence>
<feature type="compositionally biased region" description="Polar residues" evidence="1">
    <location>
        <begin position="58"/>
        <end position="69"/>
    </location>
</feature>
<dbReference type="Pfam" id="PF11905">
    <property type="entry name" value="DUF3425"/>
    <property type="match status" value="1"/>
</dbReference>
<feature type="region of interest" description="Disordered" evidence="1">
    <location>
        <begin position="334"/>
        <end position="430"/>
    </location>
</feature>
<feature type="compositionally biased region" description="Basic residues" evidence="1">
    <location>
        <begin position="47"/>
        <end position="57"/>
    </location>
</feature>
<feature type="region of interest" description="Disordered" evidence="1">
    <location>
        <begin position="495"/>
        <end position="554"/>
    </location>
</feature>
<dbReference type="SMART" id="SM00338">
    <property type="entry name" value="BRLZ"/>
    <property type="match status" value="1"/>
</dbReference>
<dbReference type="InterPro" id="IPR021833">
    <property type="entry name" value="DUF3425"/>
</dbReference>
<evidence type="ECO:0000313" key="4">
    <source>
        <dbReference type="Proteomes" id="UP000030108"/>
    </source>
</evidence>
<name>X8JSK1_9AGAM</name>
<dbReference type="AlphaFoldDB" id="X8JSK1"/>
<feature type="compositionally biased region" description="Polar residues" evidence="1">
    <location>
        <begin position="88"/>
        <end position="98"/>
    </location>
</feature>
<dbReference type="InterPro" id="IPR046347">
    <property type="entry name" value="bZIP_sf"/>
</dbReference>
<dbReference type="EMBL" id="JATN01000308">
    <property type="protein sequence ID" value="EUC66704.1"/>
    <property type="molecule type" value="Genomic_DNA"/>
</dbReference>
<gene>
    <name evidence="3" type="ORF">RSOL_507960</name>
</gene>
<accession>X8JSK1</accession>
<dbReference type="GO" id="GO:0003700">
    <property type="term" value="F:DNA-binding transcription factor activity"/>
    <property type="evidence" value="ECO:0007669"/>
    <property type="project" value="InterPro"/>
</dbReference>
<organism evidence="3 4">
    <name type="scientific">Rhizoctonia solani AG-3 Rhs1AP</name>
    <dbReference type="NCBI Taxonomy" id="1086054"/>
    <lineage>
        <taxon>Eukaryota</taxon>
        <taxon>Fungi</taxon>
        <taxon>Dikarya</taxon>
        <taxon>Basidiomycota</taxon>
        <taxon>Agaricomycotina</taxon>
        <taxon>Agaricomycetes</taxon>
        <taxon>Cantharellales</taxon>
        <taxon>Ceratobasidiaceae</taxon>
        <taxon>Rhizoctonia</taxon>
    </lineage>
</organism>
<dbReference type="PANTHER" id="PTHR38116:SF9">
    <property type="entry name" value="BZIP DOMAIN-CONTAINING PROTEIN"/>
    <property type="match status" value="1"/>
</dbReference>
<dbReference type="InterPro" id="IPR004827">
    <property type="entry name" value="bZIP"/>
</dbReference>
<feature type="region of interest" description="Disordered" evidence="1">
    <location>
        <begin position="255"/>
        <end position="322"/>
    </location>
</feature>
<dbReference type="Pfam" id="PF00170">
    <property type="entry name" value="bZIP_1"/>
    <property type="match status" value="1"/>
</dbReference>
<feature type="compositionally biased region" description="Polar residues" evidence="1">
    <location>
        <begin position="386"/>
        <end position="399"/>
    </location>
</feature>
<evidence type="ECO:0000256" key="1">
    <source>
        <dbReference type="SAM" id="MobiDB-lite"/>
    </source>
</evidence>
<feature type="compositionally biased region" description="Polar residues" evidence="1">
    <location>
        <begin position="498"/>
        <end position="509"/>
    </location>
</feature>
<comment type="caution">
    <text evidence="3">The sequence shown here is derived from an EMBL/GenBank/DDBJ whole genome shotgun (WGS) entry which is preliminary data.</text>
</comment>
<dbReference type="SUPFAM" id="SSF57959">
    <property type="entry name" value="Leucine zipper domain"/>
    <property type="match status" value="1"/>
</dbReference>
<feature type="compositionally biased region" description="Low complexity" evidence="1">
    <location>
        <begin position="355"/>
        <end position="385"/>
    </location>
</feature>
<reference evidence="4" key="1">
    <citation type="journal article" date="2014" name="Genome Announc.">
        <title>Draft genome sequence of the plant-pathogenic soil fungus Rhizoctonia solani anastomosis group 3 strain Rhs1AP.</title>
        <authorList>
            <person name="Cubeta M.A."/>
            <person name="Thomas E."/>
            <person name="Dean R.A."/>
            <person name="Jabaji S."/>
            <person name="Neate S.M."/>
            <person name="Tavantzis S."/>
            <person name="Toda T."/>
            <person name="Vilgalys R."/>
            <person name="Bharathan N."/>
            <person name="Fedorova-Abrams N."/>
            <person name="Pakala S.B."/>
            <person name="Pakala S.M."/>
            <person name="Zafar N."/>
            <person name="Joardar V."/>
            <person name="Losada L."/>
            <person name="Nierman W.C."/>
        </authorList>
    </citation>
    <scope>NUCLEOTIDE SEQUENCE [LARGE SCALE GENOMIC DNA]</scope>
    <source>
        <strain evidence="4">AG-3</strain>
    </source>
</reference>
<feature type="region of interest" description="Disordered" evidence="1">
    <location>
        <begin position="88"/>
        <end position="156"/>
    </location>
</feature>
<dbReference type="PROSITE" id="PS00036">
    <property type="entry name" value="BZIP_BASIC"/>
    <property type="match status" value="1"/>
</dbReference>
<feature type="compositionally biased region" description="Gly residues" evidence="1">
    <location>
        <begin position="400"/>
        <end position="413"/>
    </location>
</feature>
<dbReference type="Gene3D" id="1.20.5.170">
    <property type="match status" value="1"/>
</dbReference>
<dbReference type="Proteomes" id="UP000030108">
    <property type="component" value="Unassembled WGS sequence"/>
</dbReference>
<proteinExistence type="predicted"/>